<dbReference type="EMBL" id="SJPY01000001">
    <property type="protein sequence ID" value="TWU45505.1"/>
    <property type="molecule type" value="Genomic_DNA"/>
</dbReference>
<sequence length="88" mass="10088">MNLVGTQLGTEHESGGFAFSLTDHCGRRSVFHRLLMKVAGWNIQRAASSKKLMERLAAFFFAFLRRLQLIAKRDTVCYQRNLRLLAIC</sequence>
<accession>A0A5C6EAG5</accession>
<comment type="caution">
    <text evidence="1">The sequence shown here is derived from an EMBL/GenBank/DDBJ whole genome shotgun (WGS) entry which is preliminary data.</text>
</comment>
<dbReference type="Proteomes" id="UP000315471">
    <property type="component" value="Unassembled WGS sequence"/>
</dbReference>
<reference evidence="1 2" key="1">
    <citation type="submission" date="2019-02" db="EMBL/GenBank/DDBJ databases">
        <title>Deep-cultivation of Planctomycetes and their phenomic and genomic characterization uncovers novel biology.</title>
        <authorList>
            <person name="Wiegand S."/>
            <person name="Jogler M."/>
            <person name="Boedeker C."/>
            <person name="Pinto D."/>
            <person name="Vollmers J."/>
            <person name="Rivas-Marin E."/>
            <person name="Kohn T."/>
            <person name="Peeters S.H."/>
            <person name="Heuer A."/>
            <person name="Rast P."/>
            <person name="Oberbeckmann S."/>
            <person name="Bunk B."/>
            <person name="Jeske O."/>
            <person name="Meyerdierks A."/>
            <person name="Storesund J.E."/>
            <person name="Kallscheuer N."/>
            <person name="Luecker S."/>
            <person name="Lage O.M."/>
            <person name="Pohl T."/>
            <person name="Merkel B.J."/>
            <person name="Hornburger P."/>
            <person name="Mueller R.-W."/>
            <person name="Bruemmer F."/>
            <person name="Labrenz M."/>
            <person name="Spormann A.M."/>
            <person name="Op Den Camp H."/>
            <person name="Overmann J."/>
            <person name="Amann R."/>
            <person name="Jetten M.S.M."/>
            <person name="Mascher T."/>
            <person name="Medema M.H."/>
            <person name="Devos D.P."/>
            <person name="Kaster A.-K."/>
            <person name="Ovreas L."/>
            <person name="Rohde M."/>
            <person name="Galperin M.Y."/>
            <person name="Jogler C."/>
        </authorList>
    </citation>
    <scope>NUCLEOTIDE SEQUENCE [LARGE SCALE GENOMIC DNA]</scope>
    <source>
        <strain evidence="1 2">Q31b</strain>
    </source>
</reference>
<evidence type="ECO:0000313" key="1">
    <source>
        <dbReference type="EMBL" id="TWU45505.1"/>
    </source>
</evidence>
<keyword evidence="2" id="KW-1185">Reference proteome</keyword>
<name>A0A5C6EAG5_9BACT</name>
<dbReference type="AlphaFoldDB" id="A0A5C6EAG5"/>
<gene>
    <name evidence="1" type="ORF">Q31b_06780</name>
</gene>
<evidence type="ECO:0008006" key="3">
    <source>
        <dbReference type="Google" id="ProtNLM"/>
    </source>
</evidence>
<organism evidence="1 2">
    <name type="scientific">Novipirellula aureliae</name>
    <dbReference type="NCBI Taxonomy" id="2527966"/>
    <lineage>
        <taxon>Bacteria</taxon>
        <taxon>Pseudomonadati</taxon>
        <taxon>Planctomycetota</taxon>
        <taxon>Planctomycetia</taxon>
        <taxon>Pirellulales</taxon>
        <taxon>Pirellulaceae</taxon>
        <taxon>Novipirellula</taxon>
    </lineage>
</organism>
<protein>
    <recommendedName>
        <fullName evidence="3">Transposase DDE domain-containing protein</fullName>
    </recommendedName>
</protein>
<evidence type="ECO:0000313" key="2">
    <source>
        <dbReference type="Proteomes" id="UP000315471"/>
    </source>
</evidence>
<proteinExistence type="predicted"/>